<protein>
    <submittedName>
        <fullName evidence="1">Uncharacterized protein</fullName>
    </submittedName>
</protein>
<organism evidence="1">
    <name type="scientific">Hyperionvirus sp</name>
    <dbReference type="NCBI Taxonomy" id="2487770"/>
    <lineage>
        <taxon>Viruses</taxon>
        <taxon>Varidnaviria</taxon>
        <taxon>Bamfordvirae</taxon>
        <taxon>Nucleocytoviricota</taxon>
        <taxon>Megaviricetes</taxon>
        <taxon>Imitervirales</taxon>
        <taxon>Mimiviridae</taxon>
        <taxon>Klosneuvirinae</taxon>
    </lineage>
</organism>
<evidence type="ECO:0000313" key="1">
    <source>
        <dbReference type="EMBL" id="AYV84141.1"/>
    </source>
</evidence>
<name>A0A3G5AD10_9VIRU</name>
<dbReference type="EMBL" id="MK072400">
    <property type="protein sequence ID" value="AYV84141.1"/>
    <property type="molecule type" value="Genomic_DNA"/>
</dbReference>
<accession>A0A3G5AD10</accession>
<gene>
    <name evidence="1" type="ORF">Hyperionvirus18_17</name>
</gene>
<reference evidence="1" key="1">
    <citation type="submission" date="2018-10" db="EMBL/GenBank/DDBJ databases">
        <title>Hidden diversity of soil giant viruses.</title>
        <authorList>
            <person name="Schulz F."/>
            <person name="Alteio L."/>
            <person name="Goudeau D."/>
            <person name="Ryan E.M."/>
            <person name="Malmstrom R.R."/>
            <person name="Blanchard J."/>
            <person name="Woyke T."/>
        </authorList>
    </citation>
    <scope>NUCLEOTIDE SEQUENCE</scope>
    <source>
        <strain evidence="1">HYV1</strain>
    </source>
</reference>
<proteinExistence type="predicted"/>
<sequence length="192" mass="21997">MGCVISCNRVKVSDGMVKIVREKFGDGESRGCSTFGFIDGVVDMEHCVLGPEWSLFGSDLRFEWEEGTLYDLGRFRGLEKFRRFCTEHTIINYSPFMINCVRVVHTEVKKGCGGSLAYCAVCRERLGDAYVDNVEGELLILCADNRRKCWERAGIILGNVKNVRRWRDFVGEFGICDRNYRVEPYFLGRESD</sequence>